<dbReference type="Proteomes" id="UP001497482">
    <property type="component" value="Chromosome 11"/>
</dbReference>
<proteinExistence type="predicted"/>
<organism evidence="2 3">
    <name type="scientific">Knipowitschia caucasica</name>
    <name type="common">Caucasian dwarf goby</name>
    <name type="synonym">Pomatoschistus caucasicus</name>
    <dbReference type="NCBI Taxonomy" id="637954"/>
    <lineage>
        <taxon>Eukaryota</taxon>
        <taxon>Metazoa</taxon>
        <taxon>Chordata</taxon>
        <taxon>Craniata</taxon>
        <taxon>Vertebrata</taxon>
        <taxon>Euteleostomi</taxon>
        <taxon>Actinopterygii</taxon>
        <taxon>Neopterygii</taxon>
        <taxon>Teleostei</taxon>
        <taxon>Neoteleostei</taxon>
        <taxon>Acanthomorphata</taxon>
        <taxon>Gobiaria</taxon>
        <taxon>Gobiiformes</taxon>
        <taxon>Gobioidei</taxon>
        <taxon>Gobiidae</taxon>
        <taxon>Gobiinae</taxon>
        <taxon>Knipowitschia</taxon>
    </lineage>
</organism>
<evidence type="ECO:0000313" key="2">
    <source>
        <dbReference type="EMBL" id="CAL1574367.1"/>
    </source>
</evidence>
<sequence>MAPTASQLLSFNLRTPPTLDMISTIKQLCLLQHQPFNHRTSRRKYILQSSTETGIRSEITAFPLSLCSQQQHCHVPFQHETQHLPPGPHSNPSPGSLPLTSDLSDPTHHKRHKLLSHHRYCPSQSQNATIKPLHRKPNLDPFNFRPISNLSLRTTFQESSIIAHVQQYLPQGLKEVKLGDRTVETSAFGLRDSTRPRADPRSVRNPQRLFCSDGHEFIF</sequence>
<reference evidence="2 3" key="1">
    <citation type="submission" date="2024-04" db="EMBL/GenBank/DDBJ databases">
        <authorList>
            <person name="Waldvogel A.-M."/>
            <person name="Schoenle A."/>
        </authorList>
    </citation>
    <scope>NUCLEOTIDE SEQUENCE [LARGE SCALE GENOMIC DNA]</scope>
</reference>
<dbReference type="EMBL" id="OZ035833">
    <property type="protein sequence ID" value="CAL1574367.1"/>
    <property type="molecule type" value="Genomic_DNA"/>
</dbReference>
<name>A0AAV2JA53_KNICA</name>
<feature type="region of interest" description="Disordered" evidence="1">
    <location>
        <begin position="79"/>
        <end position="113"/>
    </location>
</feature>
<dbReference type="AlphaFoldDB" id="A0AAV2JA53"/>
<evidence type="ECO:0000256" key="1">
    <source>
        <dbReference type="SAM" id="MobiDB-lite"/>
    </source>
</evidence>
<keyword evidence="3" id="KW-1185">Reference proteome</keyword>
<protein>
    <submittedName>
        <fullName evidence="2">Uncharacterized protein</fullName>
    </submittedName>
</protein>
<accession>A0AAV2JA53</accession>
<gene>
    <name evidence="2" type="ORF">KC01_LOCUS6099</name>
</gene>
<evidence type="ECO:0000313" key="3">
    <source>
        <dbReference type="Proteomes" id="UP001497482"/>
    </source>
</evidence>